<protein>
    <submittedName>
        <fullName evidence="2">Uncharacterized protein</fullName>
    </submittedName>
</protein>
<evidence type="ECO:0000313" key="2">
    <source>
        <dbReference type="EMBL" id="ORY81569.1"/>
    </source>
</evidence>
<feature type="compositionally biased region" description="Low complexity" evidence="1">
    <location>
        <begin position="60"/>
        <end position="69"/>
    </location>
</feature>
<gene>
    <name evidence="2" type="ORF">BCR37DRAFT_47726</name>
</gene>
<keyword evidence="3" id="KW-1185">Reference proteome</keyword>
<dbReference type="Proteomes" id="UP000193685">
    <property type="component" value="Unassembled WGS sequence"/>
</dbReference>
<sequence length="150" mass="17511">MVQMSANAGRLEILLAQTLKQQRQEKMRLEQQKEKEQQQQQQQKQQQQEHHHHYYHYHDQQQSQQQQQQGLDLESQLPQQQHSWGATAAALFASYRNPDTGREWVVAKVSECRKLVKGQSPWRISCDVACMAAASPSRAPLSSSFVDWLW</sequence>
<proteinExistence type="predicted"/>
<name>A0A1Y2FCB8_PROLT</name>
<dbReference type="AlphaFoldDB" id="A0A1Y2FCB8"/>
<dbReference type="EMBL" id="MCFI01000011">
    <property type="protein sequence ID" value="ORY81569.1"/>
    <property type="molecule type" value="Genomic_DNA"/>
</dbReference>
<feature type="compositionally biased region" description="Basic and acidic residues" evidence="1">
    <location>
        <begin position="24"/>
        <end position="37"/>
    </location>
</feature>
<accession>A0A1Y2FCB8</accession>
<dbReference type="RefSeq" id="XP_040724945.1">
    <property type="nucleotide sequence ID" value="XM_040872332.1"/>
</dbReference>
<evidence type="ECO:0000313" key="3">
    <source>
        <dbReference type="Proteomes" id="UP000193685"/>
    </source>
</evidence>
<evidence type="ECO:0000256" key="1">
    <source>
        <dbReference type="SAM" id="MobiDB-lite"/>
    </source>
</evidence>
<feature type="region of interest" description="Disordered" evidence="1">
    <location>
        <begin position="24"/>
        <end position="82"/>
    </location>
</feature>
<comment type="caution">
    <text evidence="2">The sequence shown here is derived from an EMBL/GenBank/DDBJ whole genome shotgun (WGS) entry which is preliminary data.</text>
</comment>
<reference evidence="2 3" key="1">
    <citation type="submission" date="2016-07" db="EMBL/GenBank/DDBJ databases">
        <title>Pervasive Adenine N6-methylation of Active Genes in Fungi.</title>
        <authorList>
            <consortium name="DOE Joint Genome Institute"/>
            <person name="Mondo S.J."/>
            <person name="Dannebaum R.O."/>
            <person name="Kuo R.C."/>
            <person name="Labutti K."/>
            <person name="Haridas S."/>
            <person name="Kuo A."/>
            <person name="Salamov A."/>
            <person name="Ahrendt S.R."/>
            <person name="Lipzen A."/>
            <person name="Sullivan W."/>
            <person name="Andreopoulos W.B."/>
            <person name="Clum A."/>
            <person name="Lindquist E."/>
            <person name="Daum C."/>
            <person name="Ramamoorthy G.K."/>
            <person name="Gryganskyi A."/>
            <person name="Culley D."/>
            <person name="Magnuson J.K."/>
            <person name="James T.Y."/>
            <person name="O'Malley M.A."/>
            <person name="Stajich J.E."/>
            <person name="Spatafora J.W."/>
            <person name="Visel A."/>
            <person name="Grigoriev I.V."/>
        </authorList>
    </citation>
    <scope>NUCLEOTIDE SEQUENCE [LARGE SCALE GENOMIC DNA]</scope>
    <source>
        <strain evidence="2 3">12-1054</strain>
    </source>
</reference>
<organism evidence="2 3">
    <name type="scientific">Protomyces lactucae-debilis</name>
    <dbReference type="NCBI Taxonomy" id="2754530"/>
    <lineage>
        <taxon>Eukaryota</taxon>
        <taxon>Fungi</taxon>
        <taxon>Dikarya</taxon>
        <taxon>Ascomycota</taxon>
        <taxon>Taphrinomycotina</taxon>
        <taxon>Taphrinomycetes</taxon>
        <taxon>Taphrinales</taxon>
        <taxon>Protomycetaceae</taxon>
        <taxon>Protomyces</taxon>
    </lineage>
</organism>
<dbReference type="GeneID" id="63788931"/>